<organism evidence="1 2">
    <name type="scientific">Nostoc cf. edaphicum LEGE 07299</name>
    <dbReference type="NCBI Taxonomy" id="2777974"/>
    <lineage>
        <taxon>Bacteria</taxon>
        <taxon>Bacillati</taxon>
        <taxon>Cyanobacteriota</taxon>
        <taxon>Cyanophyceae</taxon>
        <taxon>Nostocales</taxon>
        <taxon>Nostocaceae</taxon>
        <taxon>Nostoc</taxon>
    </lineage>
</organism>
<dbReference type="Proteomes" id="UP000647836">
    <property type="component" value="Unassembled WGS sequence"/>
</dbReference>
<comment type="caution">
    <text evidence="1">The sequence shown here is derived from an EMBL/GenBank/DDBJ whole genome shotgun (WGS) entry which is preliminary data.</text>
</comment>
<accession>A0ABR9U1M0</accession>
<gene>
    <name evidence="1" type="ORF">IQ229_16985</name>
</gene>
<reference evidence="1 2" key="1">
    <citation type="submission" date="2020-10" db="EMBL/GenBank/DDBJ databases">
        <authorList>
            <person name="Castelo-Branco R."/>
            <person name="Eusebio N."/>
            <person name="Adriana R."/>
            <person name="Vieira A."/>
            <person name="Brugerolle De Fraissinette N."/>
            <person name="Rezende De Castro R."/>
            <person name="Schneider M.P."/>
            <person name="Vasconcelos V."/>
            <person name="Leao P.N."/>
        </authorList>
    </citation>
    <scope>NUCLEOTIDE SEQUENCE [LARGE SCALE GENOMIC DNA]</scope>
    <source>
        <strain evidence="1 2">LEGE 07299</strain>
    </source>
</reference>
<name>A0ABR9U1M0_9NOSO</name>
<dbReference type="EMBL" id="JADEXF010000569">
    <property type="protein sequence ID" value="MBE9106561.1"/>
    <property type="molecule type" value="Genomic_DNA"/>
</dbReference>
<proteinExistence type="predicted"/>
<protein>
    <submittedName>
        <fullName evidence="1">Uncharacterized protein</fullName>
    </submittedName>
</protein>
<dbReference type="RefSeq" id="WP_194045672.1">
    <property type="nucleotide sequence ID" value="NZ_JADEXF010000569.1"/>
</dbReference>
<evidence type="ECO:0000313" key="1">
    <source>
        <dbReference type="EMBL" id="MBE9106561.1"/>
    </source>
</evidence>
<sequence>MNLVMGLRNAIAVGKIPILGKFTRDFVQPLNNAVQSKVQTLFQMNSLELPNLRDFRLF</sequence>
<keyword evidence="2" id="KW-1185">Reference proteome</keyword>
<evidence type="ECO:0000313" key="2">
    <source>
        <dbReference type="Proteomes" id="UP000647836"/>
    </source>
</evidence>